<dbReference type="GO" id="GO:0005524">
    <property type="term" value="F:ATP binding"/>
    <property type="evidence" value="ECO:0007669"/>
    <property type="project" value="UniProtKB-UniRule"/>
</dbReference>
<evidence type="ECO:0000313" key="13">
    <source>
        <dbReference type="EMBL" id="CUM91469.1"/>
    </source>
</evidence>
<dbReference type="Proteomes" id="UP000095553">
    <property type="component" value="Unassembled WGS sequence"/>
</dbReference>
<evidence type="ECO:0000256" key="4">
    <source>
        <dbReference type="ARBA" id="ARBA00022806"/>
    </source>
</evidence>
<evidence type="ECO:0000256" key="2">
    <source>
        <dbReference type="ARBA" id="ARBA00022741"/>
    </source>
</evidence>
<dbReference type="RefSeq" id="WP_055072710.1">
    <property type="nucleotide sequence ID" value="NZ_CYXY01000007.1"/>
</dbReference>
<reference evidence="13 14" key="1">
    <citation type="submission" date="2015-09" db="EMBL/GenBank/DDBJ databases">
        <authorList>
            <consortium name="Pathogen Informatics"/>
        </authorList>
    </citation>
    <scope>NUCLEOTIDE SEQUENCE [LARGE SCALE GENOMIC DNA]</scope>
    <source>
        <strain evidence="13 14">2789STDY5834959</strain>
    </source>
</reference>
<evidence type="ECO:0000256" key="1">
    <source>
        <dbReference type="ARBA" id="ARBA00009922"/>
    </source>
</evidence>
<keyword evidence="2 10" id="KW-0547">Nucleotide-binding</keyword>
<comment type="similarity">
    <text evidence="1">Belongs to the helicase family. UvrD subfamily.</text>
</comment>
<dbReference type="EC" id="5.6.2.4" evidence="8"/>
<comment type="catalytic activity">
    <reaction evidence="9">
        <text>ATP + H2O = ADP + phosphate + H(+)</text>
        <dbReference type="Rhea" id="RHEA:13065"/>
        <dbReference type="ChEBI" id="CHEBI:15377"/>
        <dbReference type="ChEBI" id="CHEBI:15378"/>
        <dbReference type="ChEBI" id="CHEBI:30616"/>
        <dbReference type="ChEBI" id="CHEBI:43474"/>
        <dbReference type="ChEBI" id="CHEBI:456216"/>
        <dbReference type="EC" id="5.6.2.4"/>
    </reaction>
</comment>
<dbReference type="PANTHER" id="PTHR11070:SF3">
    <property type="entry name" value="DNA 3'-5' HELICASE"/>
    <property type="match status" value="1"/>
</dbReference>
<dbReference type="Gene3D" id="1.10.10.160">
    <property type="match status" value="1"/>
</dbReference>
<protein>
    <recommendedName>
        <fullName evidence="8">DNA 3'-5' helicase</fullName>
        <ecNumber evidence="8">5.6.2.4</ecNumber>
    </recommendedName>
</protein>
<dbReference type="InterPro" id="IPR014016">
    <property type="entry name" value="UvrD-like_ATP-bd"/>
</dbReference>
<dbReference type="GO" id="GO:0000725">
    <property type="term" value="P:recombinational repair"/>
    <property type="evidence" value="ECO:0007669"/>
    <property type="project" value="TreeGrafter"/>
</dbReference>
<dbReference type="AlphaFoldDB" id="A0A173SP65"/>
<feature type="domain" description="UvrD-like helicase ATP-binding" evidence="11">
    <location>
        <begin position="7"/>
        <end position="295"/>
    </location>
</feature>
<dbReference type="InterPro" id="IPR000212">
    <property type="entry name" value="DNA_helicase_UvrD/REP"/>
</dbReference>
<dbReference type="GO" id="GO:0016887">
    <property type="term" value="F:ATP hydrolysis activity"/>
    <property type="evidence" value="ECO:0007669"/>
    <property type="project" value="RHEA"/>
</dbReference>
<evidence type="ECO:0000256" key="5">
    <source>
        <dbReference type="ARBA" id="ARBA00022840"/>
    </source>
</evidence>
<dbReference type="PROSITE" id="PS51198">
    <property type="entry name" value="UVRD_HELICASE_ATP_BIND"/>
    <property type="match status" value="1"/>
</dbReference>
<evidence type="ECO:0000256" key="10">
    <source>
        <dbReference type="PROSITE-ProRule" id="PRU00560"/>
    </source>
</evidence>
<dbReference type="EMBL" id="CYXY01000007">
    <property type="protein sequence ID" value="CUM91469.1"/>
    <property type="molecule type" value="Genomic_DNA"/>
</dbReference>
<dbReference type="Gene3D" id="1.10.486.10">
    <property type="entry name" value="PCRA, domain 4"/>
    <property type="match status" value="1"/>
</dbReference>
<dbReference type="GO" id="GO:0003677">
    <property type="term" value="F:DNA binding"/>
    <property type="evidence" value="ECO:0007669"/>
    <property type="project" value="InterPro"/>
</dbReference>
<accession>A0A173SP65</accession>
<keyword evidence="4 10" id="KW-0347">Helicase</keyword>
<dbReference type="InterPro" id="IPR014017">
    <property type="entry name" value="DNA_helicase_UvrD-like_C"/>
</dbReference>
<dbReference type="Gene3D" id="3.40.50.300">
    <property type="entry name" value="P-loop containing nucleotide triphosphate hydrolases"/>
    <property type="match status" value="2"/>
</dbReference>
<evidence type="ECO:0000259" key="12">
    <source>
        <dbReference type="PROSITE" id="PS51217"/>
    </source>
</evidence>
<keyword evidence="5 10" id="KW-0067">ATP-binding</keyword>
<gene>
    <name evidence="13" type="primary">pcrA_2</name>
    <name evidence="13" type="ORF">ERS852571_01339</name>
</gene>
<evidence type="ECO:0000256" key="7">
    <source>
        <dbReference type="ARBA" id="ARBA00034617"/>
    </source>
</evidence>
<evidence type="ECO:0000256" key="8">
    <source>
        <dbReference type="ARBA" id="ARBA00034808"/>
    </source>
</evidence>
<proteinExistence type="inferred from homology"/>
<name>A0A173SP65_ANAHA</name>
<evidence type="ECO:0000256" key="9">
    <source>
        <dbReference type="ARBA" id="ARBA00048988"/>
    </source>
</evidence>
<dbReference type="Pfam" id="PF00580">
    <property type="entry name" value="UvrD-helicase"/>
    <property type="match status" value="1"/>
</dbReference>
<evidence type="ECO:0000259" key="11">
    <source>
        <dbReference type="PROSITE" id="PS51198"/>
    </source>
</evidence>
<dbReference type="SUPFAM" id="SSF52540">
    <property type="entry name" value="P-loop containing nucleoside triphosphate hydrolases"/>
    <property type="match status" value="1"/>
</dbReference>
<dbReference type="GO" id="GO:0043138">
    <property type="term" value="F:3'-5' DNA helicase activity"/>
    <property type="evidence" value="ECO:0007669"/>
    <property type="project" value="UniProtKB-EC"/>
</dbReference>
<dbReference type="InterPro" id="IPR013986">
    <property type="entry name" value="DExx_box_DNA_helicase_dom_sf"/>
</dbReference>
<organism evidence="13 14">
    <name type="scientific">Anaerostipes hadrus</name>
    <dbReference type="NCBI Taxonomy" id="649756"/>
    <lineage>
        <taxon>Bacteria</taxon>
        <taxon>Bacillati</taxon>
        <taxon>Bacillota</taxon>
        <taxon>Clostridia</taxon>
        <taxon>Lachnospirales</taxon>
        <taxon>Lachnospiraceae</taxon>
        <taxon>Anaerostipes</taxon>
    </lineage>
</organism>
<dbReference type="CDD" id="cd17932">
    <property type="entry name" value="DEXQc_UvrD"/>
    <property type="match status" value="1"/>
</dbReference>
<sequence>MEIDYRKELNKSQYEAVTTTEGPVLILAGAGTGKTRCMVYRVAYLIEKGVSPNNILLLTFTNKAANEMKQRAADMLDERCSQITACTYHSFCAKMLRKYSQLIGIQSDYTIIDPGDCADIISIIETEHGMDKVKDFPRSSQLVSAHSKALNTNQSLEDTLFDMFGKWKYMEIERFIPDIKKILADYQSYKKQNNMMDYDDLLINFISVLKRNPSIKNKLADIYQYIMIDEYQDSNYLQEKIIFMLREKNRNLAVVGDDYQCIYGFRGSMVENIINFPQKMSGCKVVYLTQNYRSNQEIMDLSNIVMKKHSLEGFFKKLVATHVANIQPLLVRSEDEGEEASYILNKIMALHDEEEIPYHEICVLERSSYHSVRLEALLNKMKIPYDKYGGMKFFDYDHIKNFLCFLRCQINPHDEIAWFRLLKLFDGIGNVYARNIAATCKTLGLEGLVQHKYIKRKFQPDLENLKSFIEKLNDQDFQIELQSIKSFYSRLMNITLMLMKTSEKKRRELARANKQAVRDFDTLIEMADGYDSPVTFLEEIMLEASPQKEEEEDRMVISTIHSAKGLEFHSVFVMNCVDTMFPSTDKDQIGTVEDNEELRCFYVAITRAKERLFLMAPKYIAKFGCVEEGIISHFISDVFQVKE</sequence>
<evidence type="ECO:0000256" key="3">
    <source>
        <dbReference type="ARBA" id="ARBA00022801"/>
    </source>
</evidence>
<keyword evidence="6" id="KW-0413">Isomerase</keyword>
<dbReference type="PANTHER" id="PTHR11070">
    <property type="entry name" value="UVRD / RECB / PCRA DNA HELICASE FAMILY MEMBER"/>
    <property type="match status" value="1"/>
</dbReference>
<feature type="domain" description="UvrD-like helicase C-terminal" evidence="12">
    <location>
        <begin position="296"/>
        <end position="565"/>
    </location>
</feature>
<feature type="binding site" evidence="10">
    <location>
        <begin position="28"/>
        <end position="35"/>
    </location>
    <ligand>
        <name>ATP</name>
        <dbReference type="ChEBI" id="CHEBI:30616"/>
    </ligand>
</feature>
<comment type="catalytic activity">
    <reaction evidence="7">
        <text>Couples ATP hydrolysis with the unwinding of duplex DNA by translocating in the 3'-5' direction.</text>
        <dbReference type="EC" id="5.6.2.4"/>
    </reaction>
</comment>
<evidence type="ECO:0000313" key="14">
    <source>
        <dbReference type="Proteomes" id="UP000095553"/>
    </source>
</evidence>
<dbReference type="GO" id="GO:0005829">
    <property type="term" value="C:cytosol"/>
    <property type="evidence" value="ECO:0007669"/>
    <property type="project" value="TreeGrafter"/>
</dbReference>
<dbReference type="PROSITE" id="PS51217">
    <property type="entry name" value="UVRD_HELICASE_CTER"/>
    <property type="match status" value="1"/>
</dbReference>
<keyword evidence="3 10" id="KW-0378">Hydrolase</keyword>
<evidence type="ECO:0000256" key="6">
    <source>
        <dbReference type="ARBA" id="ARBA00023235"/>
    </source>
</evidence>
<dbReference type="InterPro" id="IPR027417">
    <property type="entry name" value="P-loop_NTPase"/>
</dbReference>
<dbReference type="Pfam" id="PF13361">
    <property type="entry name" value="UvrD_C"/>
    <property type="match status" value="1"/>
</dbReference>